<evidence type="ECO:0000256" key="1">
    <source>
        <dbReference type="SAM" id="Phobius"/>
    </source>
</evidence>
<keyword evidence="3" id="KW-1185">Reference proteome</keyword>
<dbReference type="RefSeq" id="WP_191616921.1">
    <property type="nucleotide sequence ID" value="NZ_JACYFG010000013.1"/>
</dbReference>
<organism evidence="2 3">
    <name type="scientific">Pelagicoccus enzymogenes</name>
    <dbReference type="NCBI Taxonomy" id="2773457"/>
    <lineage>
        <taxon>Bacteria</taxon>
        <taxon>Pseudomonadati</taxon>
        <taxon>Verrucomicrobiota</taxon>
        <taxon>Opitutia</taxon>
        <taxon>Puniceicoccales</taxon>
        <taxon>Pelagicoccaceae</taxon>
        <taxon>Pelagicoccus</taxon>
    </lineage>
</organism>
<sequence length="387" mass="42299">MSKAVKSRKIWTVVGLVAVLLGWGLIAILRDGEVPNTVGGEGQPSSMVVENGQHDEDRETVLGASNDEQDGVADPEIAISAGLTPAEQFEAQQRLREDLLGLPSGEAIALILEYLDSGQDQSFRLPFKVGKGGLLKSAPSLRVWMLDTLEEVDLATATGYAETIFDFSDVADEWAIALRSTCLGREDTNGKLSDVDADYLEGRALELLGNSDWQQELSGGYLESFDIVPFLSREVLIDTMCGLFKSEGPIGHAAYISLNKTVTLNPESIEAVLPSMRRATIDARVRGQFVAQSNPSIPSQREFLDEWHLSAGNDELEGFFSVFPVLTQIANYSLYDTSFSRGQIASNYNSRLLSSSRLLNGWKAKASSDVNKEQIQAAFDRIQKAIK</sequence>
<evidence type="ECO:0000313" key="3">
    <source>
        <dbReference type="Proteomes" id="UP000622317"/>
    </source>
</evidence>
<keyword evidence="1" id="KW-1133">Transmembrane helix</keyword>
<keyword evidence="1" id="KW-0472">Membrane</keyword>
<gene>
    <name evidence="2" type="ORF">IEN85_09860</name>
</gene>
<evidence type="ECO:0000313" key="2">
    <source>
        <dbReference type="EMBL" id="MBD5779797.1"/>
    </source>
</evidence>
<reference evidence="2" key="1">
    <citation type="submission" date="2020-09" db="EMBL/GenBank/DDBJ databases">
        <title>Pelagicoccus enzymogenes sp. nov. with an EPS production, isolated from marine sediment.</title>
        <authorList>
            <person name="Feng X."/>
        </authorList>
    </citation>
    <scope>NUCLEOTIDE SEQUENCE</scope>
    <source>
        <strain evidence="2">NFK12</strain>
    </source>
</reference>
<proteinExistence type="predicted"/>
<dbReference type="AlphaFoldDB" id="A0A927F7P8"/>
<dbReference type="EMBL" id="JACYFG010000013">
    <property type="protein sequence ID" value="MBD5779797.1"/>
    <property type="molecule type" value="Genomic_DNA"/>
</dbReference>
<feature type="transmembrane region" description="Helical" evidence="1">
    <location>
        <begin position="12"/>
        <end position="29"/>
    </location>
</feature>
<keyword evidence="1" id="KW-0812">Transmembrane</keyword>
<accession>A0A927F7P8</accession>
<name>A0A927F7P8_9BACT</name>
<dbReference type="Proteomes" id="UP000622317">
    <property type="component" value="Unassembled WGS sequence"/>
</dbReference>
<comment type="caution">
    <text evidence="2">The sequence shown here is derived from an EMBL/GenBank/DDBJ whole genome shotgun (WGS) entry which is preliminary data.</text>
</comment>
<protein>
    <submittedName>
        <fullName evidence="2">Uncharacterized protein</fullName>
    </submittedName>
</protein>